<dbReference type="InterPro" id="IPR017452">
    <property type="entry name" value="GPCR_Rhodpsn_7TM"/>
</dbReference>
<feature type="transmembrane region" description="Helical" evidence="5">
    <location>
        <begin position="232"/>
        <end position="258"/>
    </location>
</feature>
<dbReference type="Gene3D" id="1.20.1070.10">
    <property type="entry name" value="Rhodopsin 7-helix transmembrane proteins"/>
    <property type="match status" value="1"/>
</dbReference>
<dbReference type="EMBL" id="CAJNOC010000030">
    <property type="protein sequence ID" value="CAF0708233.1"/>
    <property type="molecule type" value="Genomic_DNA"/>
</dbReference>
<evidence type="ECO:0000259" key="6">
    <source>
        <dbReference type="PROSITE" id="PS50262"/>
    </source>
</evidence>
<feature type="transmembrane region" description="Helical" evidence="5">
    <location>
        <begin position="270"/>
        <end position="297"/>
    </location>
</feature>
<name>A0A813M7B7_9BILA</name>
<comment type="caution">
    <text evidence="7">The sequence shown here is derived from an EMBL/GenBank/DDBJ whole genome shotgun (WGS) entry which is preliminary data.</text>
</comment>
<accession>A0A813M7B7</accession>
<dbReference type="GO" id="GO:0004930">
    <property type="term" value="F:G protein-coupled receptor activity"/>
    <property type="evidence" value="ECO:0007669"/>
    <property type="project" value="InterPro"/>
</dbReference>
<dbReference type="AlphaFoldDB" id="A0A813M7B7"/>
<sequence>MNLSIQKPFNEEFNQVNQTLLLAALYSIMPLGIFLNITQFIVYLRKKFTESTMSIFCIAISTNNILVLITVFLRFIAAIKIYDYEENTYIGCKLASFCIRVVFHACTWLNFLLTLDRLVYILYPNRFTFFQLKINVIKLIILMYTLLFCLNSPSFFIDSSIVQINSSNATELSYICTASPQLSITRELFAQFFGIFVPFSLIFVSNAVLIIKVMNSRKKISSTRDMNFAFTLVISNIVFLVTFLPLSAFLFALMFIIVNPAITSNPEIMSYFGLFETCAFIIACYDYSFGLIVQLYFNKLFRREFLMMVNELYGILNKNRQASLTFSSN</sequence>
<gene>
    <name evidence="7" type="ORF">OXX778_LOCUS579</name>
</gene>
<evidence type="ECO:0000313" key="8">
    <source>
        <dbReference type="Proteomes" id="UP000663879"/>
    </source>
</evidence>
<organism evidence="7 8">
    <name type="scientific">Brachionus calyciflorus</name>
    <dbReference type="NCBI Taxonomy" id="104777"/>
    <lineage>
        <taxon>Eukaryota</taxon>
        <taxon>Metazoa</taxon>
        <taxon>Spiralia</taxon>
        <taxon>Gnathifera</taxon>
        <taxon>Rotifera</taxon>
        <taxon>Eurotatoria</taxon>
        <taxon>Monogononta</taxon>
        <taxon>Pseudotrocha</taxon>
        <taxon>Ploima</taxon>
        <taxon>Brachionidae</taxon>
        <taxon>Brachionus</taxon>
    </lineage>
</organism>
<dbReference type="PROSITE" id="PS50262">
    <property type="entry name" value="G_PROTEIN_RECEP_F1_2"/>
    <property type="match status" value="1"/>
</dbReference>
<keyword evidence="8" id="KW-1185">Reference proteome</keyword>
<dbReference type="OrthoDB" id="10139472at2759"/>
<keyword evidence="3 5" id="KW-1133">Transmembrane helix</keyword>
<dbReference type="InterPro" id="IPR000276">
    <property type="entry name" value="GPCR_Rhodpsn"/>
</dbReference>
<comment type="subcellular location">
    <subcellularLocation>
        <location evidence="1">Membrane</location>
    </subcellularLocation>
</comment>
<evidence type="ECO:0000256" key="2">
    <source>
        <dbReference type="ARBA" id="ARBA00022692"/>
    </source>
</evidence>
<evidence type="ECO:0000256" key="5">
    <source>
        <dbReference type="SAM" id="Phobius"/>
    </source>
</evidence>
<feature type="transmembrane region" description="Helical" evidence="5">
    <location>
        <begin position="136"/>
        <end position="157"/>
    </location>
</feature>
<proteinExistence type="predicted"/>
<evidence type="ECO:0000313" key="7">
    <source>
        <dbReference type="EMBL" id="CAF0708233.1"/>
    </source>
</evidence>
<feature type="transmembrane region" description="Helical" evidence="5">
    <location>
        <begin position="20"/>
        <end position="44"/>
    </location>
</feature>
<dbReference type="GO" id="GO:0016020">
    <property type="term" value="C:membrane"/>
    <property type="evidence" value="ECO:0007669"/>
    <property type="project" value="UniProtKB-SubCell"/>
</dbReference>
<evidence type="ECO:0000256" key="4">
    <source>
        <dbReference type="ARBA" id="ARBA00023136"/>
    </source>
</evidence>
<dbReference type="InterPro" id="IPR052954">
    <property type="entry name" value="GPCR-Ligand_Int"/>
</dbReference>
<dbReference type="PANTHER" id="PTHR46641">
    <property type="entry name" value="FMRFAMIDE RECEPTOR-RELATED"/>
    <property type="match status" value="1"/>
</dbReference>
<evidence type="ECO:0000256" key="1">
    <source>
        <dbReference type="ARBA" id="ARBA00004370"/>
    </source>
</evidence>
<feature type="transmembrane region" description="Helical" evidence="5">
    <location>
        <begin position="188"/>
        <end position="211"/>
    </location>
</feature>
<reference evidence="7" key="1">
    <citation type="submission" date="2021-02" db="EMBL/GenBank/DDBJ databases">
        <authorList>
            <person name="Nowell W R."/>
        </authorList>
    </citation>
    <scope>NUCLEOTIDE SEQUENCE</scope>
    <source>
        <strain evidence="7">Ploen Becks lab</strain>
    </source>
</reference>
<keyword evidence="4 5" id="KW-0472">Membrane</keyword>
<dbReference type="CDD" id="cd00637">
    <property type="entry name" value="7tm_classA_rhodopsin-like"/>
    <property type="match status" value="1"/>
</dbReference>
<feature type="transmembrane region" description="Helical" evidence="5">
    <location>
        <begin position="56"/>
        <end position="82"/>
    </location>
</feature>
<keyword evidence="2 5" id="KW-0812">Transmembrane</keyword>
<feature type="transmembrane region" description="Helical" evidence="5">
    <location>
        <begin position="94"/>
        <end position="115"/>
    </location>
</feature>
<evidence type="ECO:0000256" key="3">
    <source>
        <dbReference type="ARBA" id="ARBA00022989"/>
    </source>
</evidence>
<dbReference type="SUPFAM" id="SSF81321">
    <property type="entry name" value="Family A G protein-coupled receptor-like"/>
    <property type="match status" value="1"/>
</dbReference>
<dbReference type="Proteomes" id="UP000663879">
    <property type="component" value="Unassembled WGS sequence"/>
</dbReference>
<dbReference type="Pfam" id="PF00001">
    <property type="entry name" value="7tm_1"/>
    <property type="match status" value="1"/>
</dbReference>
<protein>
    <recommendedName>
        <fullName evidence="6">G-protein coupled receptors family 1 profile domain-containing protein</fullName>
    </recommendedName>
</protein>
<dbReference type="PANTHER" id="PTHR46641:SF2">
    <property type="entry name" value="FMRFAMIDE RECEPTOR"/>
    <property type="match status" value="1"/>
</dbReference>
<feature type="domain" description="G-protein coupled receptors family 1 profile" evidence="6">
    <location>
        <begin position="35"/>
        <end position="294"/>
    </location>
</feature>